<sequence length="363" mass="40021">MTQAGAEYLRQVIRHGMAEFAYRNELPGLLEPEIVLEKGPSQPWSAESHVTPTGDPLVPIGGGKDSVVSVELLAAARMHPVQFAVNPNKIMYRVARIKGYPLISATRTLDPSILEINSSGGLNGHIPVTAINSLIAILQARLVGFGPVVMSLEASASEPTLWWEGEPVNHQWSKSEDAEALLHDVLGPQAGLGAGSYFSLLRPYSELQIARHFAALTEYHPVITSCNRAFRLGVDDGRWCGDCDKCRFIFLLLSPFMPATVLTRMFADNLLDNPKHLEGYRALLGLHDHRPFECVGEQAESMVALTWVAHQSEWRNAVVVRSLREEIPELEHAHPDLEHQVLGHRDSRGLLPNSYSSLGQVLA</sequence>
<organism evidence="3">
    <name type="scientific">freshwater metagenome</name>
    <dbReference type="NCBI Taxonomy" id="449393"/>
    <lineage>
        <taxon>unclassified sequences</taxon>
        <taxon>metagenomes</taxon>
        <taxon>ecological metagenomes</taxon>
    </lineage>
</organism>
<accession>A0A6J6F0P5</accession>
<name>A0A6J6F0P5_9ZZZZ</name>
<gene>
    <name evidence="3" type="ORF">UFOPK1684_01370</name>
</gene>
<dbReference type="InterPro" id="IPR058740">
    <property type="entry name" value="MurL_N"/>
</dbReference>
<evidence type="ECO:0000259" key="2">
    <source>
        <dbReference type="Pfam" id="PF26299"/>
    </source>
</evidence>
<proteinExistence type="predicted"/>
<dbReference type="Pfam" id="PF26299">
    <property type="entry name" value="MurL_N"/>
    <property type="match status" value="1"/>
</dbReference>
<feature type="domain" description="MurL C-terminal" evidence="1">
    <location>
        <begin position="222"/>
        <end position="334"/>
    </location>
</feature>
<dbReference type="EMBL" id="CAEZTM010000091">
    <property type="protein sequence ID" value="CAB4580543.1"/>
    <property type="molecule type" value="Genomic_DNA"/>
</dbReference>
<protein>
    <submittedName>
        <fullName evidence="3">Unannotated protein</fullName>
    </submittedName>
</protein>
<dbReference type="Pfam" id="PF26298">
    <property type="entry name" value="MurL_epimerase_C"/>
    <property type="match status" value="1"/>
</dbReference>
<dbReference type="AlphaFoldDB" id="A0A6J6F0P5"/>
<evidence type="ECO:0000313" key="3">
    <source>
        <dbReference type="EMBL" id="CAB4580543.1"/>
    </source>
</evidence>
<reference evidence="3" key="1">
    <citation type="submission" date="2020-05" db="EMBL/GenBank/DDBJ databases">
        <authorList>
            <person name="Chiriac C."/>
            <person name="Salcher M."/>
            <person name="Ghai R."/>
            <person name="Kavagutti S V."/>
        </authorList>
    </citation>
    <scope>NUCLEOTIDE SEQUENCE</scope>
</reference>
<feature type="domain" description="MurL N-terminal" evidence="2">
    <location>
        <begin position="2"/>
        <end position="200"/>
    </location>
</feature>
<dbReference type="InterPro" id="IPR058741">
    <property type="entry name" value="MurL_C"/>
</dbReference>
<evidence type="ECO:0000259" key="1">
    <source>
        <dbReference type="Pfam" id="PF26298"/>
    </source>
</evidence>